<dbReference type="HOGENOM" id="CLU_944250_0_0_1"/>
<sequence>MVIKSLCMVLVLAAVVVHGKVLQDQEKGHNGTETDSREGRVNHQQNQLTGNQGFCTMNLKDGVCMTRMACNRAGGVPLGFGGCGTYNVCCDVPTTPCEASLSNKYNLIKSPPTINDRCTYTVKQYNSNVCQLRFEFVQLVWGEPSATATPPGSCSNQFLDFNGMMLCGDLSGQHLIVPIDQFADFTFQFYMQGSVGALTNQWKIQVTQLECPQTDSANKPGLFTIPRRTSLNDLRKMFAPKSNDAEMIAPPGCDQYYTEQTGPIKSFNYKVGGQYPFNLHYTICIKRRIGDTTLK</sequence>
<feature type="chain" id="PRO_5004588174" description="CUB domain-containing protein" evidence="1">
    <location>
        <begin position="20"/>
        <end position="295"/>
    </location>
</feature>
<evidence type="ECO:0000313" key="4">
    <source>
        <dbReference type="Proteomes" id="UP000015102"/>
    </source>
</evidence>
<dbReference type="EMBL" id="CAQQ02099794">
    <property type="status" value="NOT_ANNOTATED_CDS"/>
    <property type="molecule type" value="Genomic_DNA"/>
</dbReference>
<dbReference type="AlphaFoldDB" id="T1GBM6"/>
<dbReference type="InterPro" id="IPR058698">
    <property type="entry name" value="CUB_metazoa"/>
</dbReference>
<dbReference type="PANTHER" id="PTHR33236:SF12">
    <property type="entry name" value="CUB DOMAIN-CONTAINING PROTEIN-RELATED"/>
    <property type="match status" value="1"/>
</dbReference>
<dbReference type="Proteomes" id="UP000015102">
    <property type="component" value="Unassembled WGS sequence"/>
</dbReference>
<proteinExistence type="predicted"/>
<name>T1GBM6_MEGSC</name>
<dbReference type="Pfam" id="PF26080">
    <property type="entry name" value="CUB_animal"/>
    <property type="match status" value="1"/>
</dbReference>
<keyword evidence="1" id="KW-0732">Signal</keyword>
<feature type="domain" description="CUB" evidence="2">
    <location>
        <begin position="250"/>
        <end position="292"/>
    </location>
</feature>
<dbReference type="STRING" id="36166.T1GBM6"/>
<keyword evidence="4" id="KW-1185">Reference proteome</keyword>
<reference evidence="4" key="1">
    <citation type="submission" date="2013-02" db="EMBL/GenBank/DDBJ databases">
        <authorList>
            <person name="Hughes D."/>
        </authorList>
    </citation>
    <scope>NUCLEOTIDE SEQUENCE</scope>
    <source>
        <strain>Durham</strain>
        <strain evidence="4">NC isolate 2 -- Noor lab</strain>
    </source>
</reference>
<reference evidence="3" key="2">
    <citation type="submission" date="2015-06" db="UniProtKB">
        <authorList>
            <consortium name="EnsemblMetazoa"/>
        </authorList>
    </citation>
    <scope>IDENTIFICATION</scope>
</reference>
<dbReference type="PANTHER" id="PTHR33236">
    <property type="entry name" value="INTRAFLAGELLAR TRANSPORT PROTEIN 122 FAMILY PROTEIN-RELATED"/>
    <property type="match status" value="1"/>
</dbReference>
<feature type="signal peptide" evidence="1">
    <location>
        <begin position="1"/>
        <end position="19"/>
    </location>
</feature>
<accession>T1GBM6</accession>
<evidence type="ECO:0000256" key="1">
    <source>
        <dbReference type="SAM" id="SignalP"/>
    </source>
</evidence>
<organism evidence="3 4">
    <name type="scientific">Megaselia scalaris</name>
    <name type="common">Humpbacked fly</name>
    <name type="synonym">Phora scalaris</name>
    <dbReference type="NCBI Taxonomy" id="36166"/>
    <lineage>
        <taxon>Eukaryota</taxon>
        <taxon>Metazoa</taxon>
        <taxon>Ecdysozoa</taxon>
        <taxon>Arthropoda</taxon>
        <taxon>Hexapoda</taxon>
        <taxon>Insecta</taxon>
        <taxon>Pterygota</taxon>
        <taxon>Neoptera</taxon>
        <taxon>Endopterygota</taxon>
        <taxon>Diptera</taxon>
        <taxon>Brachycera</taxon>
        <taxon>Muscomorpha</taxon>
        <taxon>Platypezoidea</taxon>
        <taxon>Phoridae</taxon>
        <taxon>Megaseliini</taxon>
        <taxon>Megaselia</taxon>
    </lineage>
</organism>
<protein>
    <recommendedName>
        <fullName evidence="2">CUB domain-containing protein</fullName>
    </recommendedName>
</protein>
<evidence type="ECO:0000313" key="3">
    <source>
        <dbReference type="EnsemblMetazoa" id="MESCA000662-PA"/>
    </source>
</evidence>
<evidence type="ECO:0000259" key="2">
    <source>
        <dbReference type="Pfam" id="PF26080"/>
    </source>
</evidence>
<dbReference type="EnsemblMetazoa" id="MESCA000662-RA">
    <property type="protein sequence ID" value="MESCA000662-PA"/>
    <property type="gene ID" value="MESCA000662"/>
</dbReference>